<comment type="caution">
    <text evidence="2">The sequence shown here is derived from an EMBL/GenBank/DDBJ whole genome shotgun (WGS) entry which is preliminary data.</text>
</comment>
<feature type="compositionally biased region" description="Basic and acidic residues" evidence="1">
    <location>
        <begin position="12"/>
        <end position="28"/>
    </location>
</feature>
<dbReference type="AlphaFoldDB" id="A0AA40GCS2"/>
<accession>A0AA40GCS2</accession>
<feature type="region of interest" description="Disordered" evidence="1">
    <location>
        <begin position="1"/>
        <end position="51"/>
    </location>
</feature>
<gene>
    <name evidence="2" type="ORF">K0M31_008022</name>
</gene>
<feature type="region of interest" description="Disordered" evidence="1">
    <location>
        <begin position="137"/>
        <end position="167"/>
    </location>
</feature>
<sequence length="167" mass="18540">MIRAHVAVNKADWGEKTERSKTGKKDPRTFPGDVLAASGGEEEERTEKGRREGKMDIVHPLTQTNAYSYSIRGGDLLSIVDSIPEASGQLAPTLFHSKIARSRAAEYEICSADCPWTSPQPFRVVLAQDGIKKRRELSSPFLSPLPRARDTSRIPPSRAELINRRAK</sequence>
<protein>
    <submittedName>
        <fullName evidence="2">Uncharacterized protein</fullName>
    </submittedName>
</protein>
<keyword evidence="3" id="KW-1185">Reference proteome</keyword>
<dbReference type="Proteomes" id="UP001177670">
    <property type="component" value="Unassembled WGS sequence"/>
</dbReference>
<evidence type="ECO:0000313" key="2">
    <source>
        <dbReference type="EMBL" id="KAK1135251.1"/>
    </source>
</evidence>
<reference evidence="2" key="1">
    <citation type="submission" date="2021-10" db="EMBL/GenBank/DDBJ databases">
        <title>Melipona bicolor Genome sequencing and assembly.</title>
        <authorList>
            <person name="Araujo N.S."/>
            <person name="Arias M.C."/>
        </authorList>
    </citation>
    <scope>NUCLEOTIDE SEQUENCE</scope>
    <source>
        <strain evidence="2">USP_2M_L1-L4_2017</strain>
        <tissue evidence="2">Whole body</tissue>
    </source>
</reference>
<evidence type="ECO:0000256" key="1">
    <source>
        <dbReference type="SAM" id="MobiDB-lite"/>
    </source>
</evidence>
<dbReference type="EMBL" id="JAHYIQ010000002">
    <property type="protein sequence ID" value="KAK1135251.1"/>
    <property type="molecule type" value="Genomic_DNA"/>
</dbReference>
<proteinExistence type="predicted"/>
<evidence type="ECO:0000313" key="3">
    <source>
        <dbReference type="Proteomes" id="UP001177670"/>
    </source>
</evidence>
<name>A0AA40GCS2_9HYME</name>
<organism evidence="2 3">
    <name type="scientific">Melipona bicolor</name>
    <dbReference type="NCBI Taxonomy" id="60889"/>
    <lineage>
        <taxon>Eukaryota</taxon>
        <taxon>Metazoa</taxon>
        <taxon>Ecdysozoa</taxon>
        <taxon>Arthropoda</taxon>
        <taxon>Hexapoda</taxon>
        <taxon>Insecta</taxon>
        <taxon>Pterygota</taxon>
        <taxon>Neoptera</taxon>
        <taxon>Endopterygota</taxon>
        <taxon>Hymenoptera</taxon>
        <taxon>Apocrita</taxon>
        <taxon>Aculeata</taxon>
        <taxon>Apoidea</taxon>
        <taxon>Anthophila</taxon>
        <taxon>Apidae</taxon>
        <taxon>Melipona</taxon>
    </lineage>
</organism>